<dbReference type="EC" id="2.3.1.292" evidence="16"/>
<dbReference type="Pfam" id="PF00109">
    <property type="entry name" value="ketoacyl-synt"/>
    <property type="match status" value="1"/>
</dbReference>
<keyword evidence="5" id="KW-0808">Transferase</keyword>
<evidence type="ECO:0000256" key="2">
    <source>
        <dbReference type="ARBA" id="ARBA00001957"/>
    </source>
</evidence>
<keyword evidence="6" id="KW-0276">Fatty acid metabolism</keyword>
<dbReference type="SUPFAM" id="SSF47336">
    <property type="entry name" value="ACP-like"/>
    <property type="match status" value="1"/>
</dbReference>
<comment type="catalytic activity">
    <reaction evidence="13">
        <text>docosanoyl-[(phenol)carboxyphthiodiolenone synthase] + 2 (S)-methylmalonyl-CoA + 3 malonyl-CoA + 5 NADPH + 10 H(+) = C34-carboxyphthiodiolenone-[(phenol)carboxyphthiodiolenone synthase] + 5 CO2 + 5 NADP(+) + 5 CoA + 2 H2O</text>
        <dbReference type="Rhea" id="RHEA:57752"/>
        <dbReference type="Rhea" id="RHEA-COMP:14987"/>
        <dbReference type="Rhea" id="RHEA-COMP:14988"/>
        <dbReference type="ChEBI" id="CHEBI:15377"/>
        <dbReference type="ChEBI" id="CHEBI:15378"/>
        <dbReference type="ChEBI" id="CHEBI:16526"/>
        <dbReference type="ChEBI" id="CHEBI:57287"/>
        <dbReference type="ChEBI" id="CHEBI:57327"/>
        <dbReference type="ChEBI" id="CHEBI:57384"/>
        <dbReference type="ChEBI" id="CHEBI:57783"/>
        <dbReference type="ChEBI" id="CHEBI:58349"/>
        <dbReference type="ChEBI" id="CHEBI:142237"/>
        <dbReference type="ChEBI" id="CHEBI:142238"/>
        <dbReference type="EC" id="2.3.1.292"/>
    </reaction>
</comment>
<dbReference type="InterPro" id="IPR014031">
    <property type="entry name" value="Ketoacyl_synth_C"/>
</dbReference>
<dbReference type="Gene3D" id="3.40.47.10">
    <property type="match status" value="1"/>
</dbReference>
<accession>A0A1S8KYG9</accession>
<evidence type="ECO:0000256" key="13">
    <source>
        <dbReference type="ARBA" id="ARBA00052119"/>
    </source>
</evidence>
<evidence type="ECO:0000256" key="6">
    <source>
        <dbReference type="ARBA" id="ARBA00022832"/>
    </source>
</evidence>
<dbReference type="InterPro" id="IPR016039">
    <property type="entry name" value="Thiolase-like"/>
</dbReference>
<sequence>MSNNNNWSPLDIAVVGMACMVPGANNIDEFWENIKNGVESIHFFSDEELRKAGVREEELKDPNYIKATGYLKDADKFDAEFFNFSPSEAEALDPQRRIFLECGWKALENSGYAPQNYDGEIGVYSGIGYNMYGTNNVFSDLDDIENGGVMQFFINSDKDYCSTALSYKLNLTGPSMNIQTACSSALVAVHMARLALLTGECDMAIVGGSSLDVSWNCGYKYIKGSILSKTGHCRAFDAESEGTVFGSGCGVVVLKKLENAIEDHDNIHAIIKGSAINNDGSQKIGFTAPSVEGQSKVVVTALANSDCNAETISYIETHGTGTELGDPIEVESLTQAFNEYTSKKQFCAIGSVKPNIGHLNAAAGIVGFIKTVLCLEHEMLPPLVNYEAPNPKIDFKNSPFYINTKLKKWESDTGILRAGVSSLGVGGTNAHVILQNFSSEHKAERDIYENEIYSIPVSAKSEHALDEYLNNLKNYLIENRDKIKLKDIAFTMQCGRNHFEKRRVVVGRSVSDIIENISQGEFLEKDKNISNTLESSQIRLAMLWINEEDVDWNQLYEDKEVFRIPLPTYPFENKSYWIEPKKDKSIKNKEFEVASKKQDISDWFYVPSWNNEPLPFEKSERKKHCRILFLDNYNVVDQISKKVKQLGDDIIVVNVSNDFKNHGDFVYSIRSNEPDDYVKLIEDLTKEGKEFDSAIFGLGITDNSIWEENDSQQDIFNKVQELVYYTLLYYIQALNKCGITRKEGIIFLTNNMFNITGVEKHQPEKITISSICKITQQEYLNIKCKVIDIVLEDNKERMDMLLEELVKDIDFDNSDMVIAYRNSLRWVQTYKSIRVGEVENNNVLEEGDTALISGGLIGLPYLLTEFLSIKKKMKLLLLEERDFPNESEWESWNENHTEIDQVKRKINNFKKLKEQGAEIIVKNIDTSSIEGTRKIIEAAEKKLGKINMVFHCFGGYADDRIMDIKNTNKEVSTKNFDGIIYGFFMLDEIFKERKLKNRIIMTSISSFIGGPRFASYAASGGAIVNYANKINKSNKWSWQVQCWDSVDIEWLDAQNNDMAMIRDLMMERILPTTLTSDEAIEVLLRLFSNKQIQSVAISATDLLERYNRWVKLEELHNFDETEVIYKHDRPDNISAEYKKPNTIIEKRLTKIWGEVLKINDIGGDDNFFELGGNSLLAVQLMNNIRNEINIDLPTLSIIEHPTILELIEYMNGIEVVNNGKNN</sequence>
<dbReference type="PROSITE" id="PS52004">
    <property type="entry name" value="KS3_2"/>
    <property type="match status" value="1"/>
</dbReference>
<dbReference type="Pfam" id="PF22621">
    <property type="entry name" value="CurL-like_PKS_C"/>
    <property type="match status" value="1"/>
</dbReference>
<dbReference type="GO" id="GO:0034081">
    <property type="term" value="C:polyketide synthase complex"/>
    <property type="evidence" value="ECO:0007669"/>
    <property type="project" value="UniProtKB-ARBA"/>
</dbReference>
<dbReference type="Gene3D" id="1.10.1200.10">
    <property type="entry name" value="ACP-like"/>
    <property type="match status" value="1"/>
</dbReference>
<proteinExistence type="predicted"/>
<dbReference type="InterPro" id="IPR014030">
    <property type="entry name" value="Ketoacyl_synth_N"/>
</dbReference>
<dbReference type="KEGG" id="crw:CROST_036600"/>
<evidence type="ECO:0000256" key="14">
    <source>
        <dbReference type="ARBA" id="ARBA00052745"/>
    </source>
</evidence>
<dbReference type="InterPro" id="IPR049490">
    <property type="entry name" value="C883_1060-like_KR_N"/>
</dbReference>
<dbReference type="Pfam" id="PF02801">
    <property type="entry name" value="Ketoacyl-synt_C"/>
    <property type="match status" value="1"/>
</dbReference>
<keyword evidence="3" id="KW-0596">Phosphopantetheine</keyword>
<gene>
    <name evidence="21" type="ORF">CROST_036600</name>
</gene>
<dbReference type="EMBL" id="CP096983">
    <property type="protein sequence ID" value="URZ12915.1"/>
    <property type="molecule type" value="Genomic_DNA"/>
</dbReference>
<dbReference type="Proteomes" id="UP000190951">
    <property type="component" value="Chromosome"/>
</dbReference>
<dbReference type="Gene3D" id="1.10.1240.100">
    <property type="match status" value="1"/>
</dbReference>
<evidence type="ECO:0000256" key="18">
    <source>
        <dbReference type="ARBA" id="ARBA00075053"/>
    </source>
</evidence>
<comment type="cofactor">
    <cofactor evidence="1">
        <name>NADP(+)</name>
        <dbReference type="ChEBI" id="CHEBI:58349"/>
    </cofactor>
</comment>
<dbReference type="GO" id="GO:0004315">
    <property type="term" value="F:3-oxoacyl-[acyl-carrier-protein] synthase activity"/>
    <property type="evidence" value="ECO:0007669"/>
    <property type="project" value="InterPro"/>
</dbReference>
<dbReference type="PROSITE" id="PS00606">
    <property type="entry name" value="KS3_1"/>
    <property type="match status" value="1"/>
</dbReference>
<dbReference type="InterPro" id="IPR050091">
    <property type="entry name" value="PKS_NRPS_Biosynth_Enz"/>
</dbReference>
<dbReference type="Gene3D" id="3.40.50.720">
    <property type="entry name" value="NAD(P)-binding Rossmann-like Domain"/>
    <property type="match status" value="1"/>
</dbReference>
<keyword evidence="9" id="KW-0443">Lipid metabolism</keyword>
<evidence type="ECO:0000256" key="16">
    <source>
        <dbReference type="ARBA" id="ARBA00066974"/>
    </source>
</evidence>
<protein>
    <recommendedName>
        <fullName evidence="17">Phenolphthiocerol/phthiocerol polyketide synthase subunit E</fullName>
        <ecNumber evidence="16">2.3.1.292</ecNumber>
    </recommendedName>
    <alternativeName>
        <fullName evidence="19">(Phenol)carboxyphthiodiolenone synthase subunit E</fullName>
    </alternativeName>
    <alternativeName>
        <fullName evidence="20">Beta-ketoacyl-acyl-carrier-protein synthase I</fullName>
    </alternativeName>
    <alternativeName>
        <fullName evidence="18">Phthiocerol synthesis polyketide synthase type I PpsE</fullName>
    </alternativeName>
</protein>
<evidence type="ECO:0000256" key="12">
    <source>
        <dbReference type="ARBA" id="ARBA00051971"/>
    </source>
</evidence>
<dbReference type="InterPro" id="IPR036736">
    <property type="entry name" value="ACP-like_sf"/>
</dbReference>
<evidence type="ECO:0000256" key="4">
    <source>
        <dbReference type="ARBA" id="ARBA00022553"/>
    </source>
</evidence>
<dbReference type="Pfam" id="PF00550">
    <property type="entry name" value="PP-binding"/>
    <property type="match status" value="1"/>
</dbReference>
<dbReference type="Pfam" id="PF08659">
    <property type="entry name" value="KR"/>
    <property type="match status" value="1"/>
</dbReference>
<evidence type="ECO:0000256" key="15">
    <source>
        <dbReference type="ARBA" id="ARBA00058455"/>
    </source>
</evidence>
<keyword evidence="10" id="KW-0511">Multifunctional enzyme</keyword>
<dbReference type="GO" id="GO:0004312">
    <property type="term" value="F:fatty acid synthase activity"/>
    <property type="evidence" value="ECO:0007669"/>
    <property type="project" value="TreeGrafter"/>
</dbReference>
<evidence type="ECO:0000256" key="10">
    <source>
        <dbReference type="ARBA" id="ARBA00023268"/>
    </source>
</evidence>
<dbReference type="CDD" id="cd00833">
    <property type="entry name" value="PKS"/>
    <property type="match status" value="1"/>
</dbReference>
<dbReference type="FunFam" id="3.40.47.10:FF:000042">
    <property type="entry name" value="Polyketide synthase Pks13"/>
    <property type="match status" value="1"/>
</dbReference>
<dbReference type="SUPFAM" id="SSF51735">
    <property type="entry name" value="NAD(P)-binding Rossmann-fold domains"/>
    <property type="match status" value="1"/>
</dbReference>
<keyword evidence="22" id="KW-1185">Reference proteome</keyword>
<dbReference type="InterPro" id="IPR020841">
    <property type="entry name" value="PKS_Beta-ketoAc_synthase_dom"/>
</dbReference>
<dbReference type="InterPro" id="IPR009081">
    <property type="entry name" value="PP-bd_ACP"/>
</dbReference>
<comment type="catalytic activity">
    <reaction evidence="14">
        <text>icosanoyl-[(phenol)carboxyphthiodiolenone synthase] + 2 (S)-methylmalonyl-CoA + 3 malonyl-CoA + 5 NADPH + 10 H(+) = C32-carboxyphthiodiolenone-[(phenol)carboxyphthiodiolenone synthase] + 5 CO2 + 5 NADP(+) + 5 CoA + 2 H2O</text>
        <dbReference type="Rhea" id="RHEA:57748"/>
        <dbReference type="Rhea" id="RHEA-COMP:14985"/>
        <dbReference type="Rhea" id="RHEA-COMP:14986"/>
        <dbReference type="ChEBI" id="CHEBI:15377"/>
        <dbReference type="ChEBI" id="CHEBI:15378"/>
        <dbReference type="ChEBI" id="CHEBI:16526"/>
        <dbReference type="ChEBI" id="CHEBI:57287"/>
        <dbReference type="ChEBI" id="CHEBI:57327"/>
        <dbReference type="ChEBI" id="CHEBI:57384"/>
        <dbReference type="ChEBI" id="CHEBI:57783"/>
        <dbReference type="ChEBI" id="CHEBI:58349"/>
        <dbReference type="ChEBI" id="CHEBI:87848"/>
        <dbReference type="ChEBI" id="CHEBI:142236"/>
        <dbReference type="EC" id="2.3.1.292"/>
    </reaction>
</comment>
<evidence type="ECO:0000313" key="21">
    <source>
        <dbReference type="EMBL" id="URZ12915.1"/>
    </source>
</evidence>
<comment type="catalytic activity">
    <reaction evidence="11">
        <text>17-(4-hydroxyphenyl)heptadecanoyl-[(phenol)carboxyphthiodiolenone synthase] + 2 (S)-methylmalonyl-CoA + 3 malonyl-CoA + 5 NADPH + 10 H(+) = C35-(phenol)carboxyphthiodiolenone-[(phenol)carboxyphthiodiolenone synthase] + 5 CO2 + 5 NADP(+) + 5 CoA + 2 H2O</text>
        <dbReference type="Rhea" id="RHEA:57756"/>
        <dbReference type="Rhea" id="RHEA-COMP:14272"/>
        <dbReference type="Rhea" id="RHEA-COMP:14989"/>
        <dbReference type="ChEBI" id="CHEBI:15377"/>
        <dbReference type="ChEBI" id="CHEBI:15378"/>
        <dbReference type="ChEBI" id="CHEBI:16526"/>
        <dbReference type="ChEBI" id="CHEBI:57287"/>
        <dbReference type="ChEBI" id="CHEBI:57327"/>
        <dbReference type="ChEBI" id="CHEBI:57384"/>
        <dbReference type="ChEBI" id="CHEBI:57783"/>
        <dbReference type="ChEBI" id="CHEBI:58349"/>
        <dbReference type="ChEBI" id="CHEBI:133300"/>
        <dbReference type="ChEBI" id="CHEBI:142259"/>
        <dbReference type="EC" id="2.3.1.292"/>
    </reaction>
</comment>
<dbReference type="PROSITE" id="PS50075">
    <property type="entry name" value="CARRIER"/>
    <property type="match status" value="1"/>
</dbReference>
<dbReference type="SMART" id="SM00825">
    <property type="entry name" value="PKS_KS"/>
    <property type="match status" value="1"/>
</dbReference>
<dbReference type="InterPro" id="IPR036291">
    <property type="entry name" value="NAD(P)-bd_dom_sf"/>
</dbReference>
<evidence type="ECO:0000256" key="3">
    <source>
        <dbReference type="ARBA" id="ARBA00022450"/>
    </source>
</evidence>
<evidence type="ECO:0000256" key="7">
    <source>
        <dbReference type="ARBA" id="ARBA00022857"/>
    </source>
</evidence>
<dbReference type="SMART" id="SM00823">
    <property type="entry name" value="PKS_PP"/>
    <property type="match status" value="1"/>
</dbReference>
<dbReference type="GO" id="GO:0006633">
    <property type="term" value="P:fatty acid biosynthetic process"/>
    <property type="evidence" value="ECO:0007669"/>
    <property type="project" value="InterPro"/>
</dbReference>
<evidence type="ECO:0000256" key="17">
    <source>
        <dbReference type="ARBA" id="ARBA00073623"/>
    </source>
</evidence>
<evidence type="ECO:0000256" key="5">
    <source>
        <dbReference type="ARBA" id="ARBA00022679"/>
    </source>
</evidence>
<comment type="cofactor">
    <cofactor evidence="2">
        <name>pantetheine 4'-phosphate</name>
        <dbReference type="ChEBI" id="CHEBI:47942"/>
    </cofactor>
</comment>
<keyword evidence="7" id="KW-0521">NADP</keyword>
<dbReference type="InterPro" id="IPR018201">
    <property type="entry name" value="Ketoacyl_synth_AS"/>
</dbReference>
<evidence type="ECO:0000313" key="22">
    <source>
        <dbReference type="Proteomes" id="UP000190951"/>
    </source>
</evidence>
<dbReference type="InterPro" id="IPR013968">
    <property type="entry name" value="PKS_KR"/>
</dbReference>
<evidence type="ECO:0000256" key="19">
    <source>
        <dbReference type="ARBA" id="ARBA00078169"/>
    </source>
</evidence>
<evidence type="ECO:0000256" key="8">
    <source>
        <dbReference type="ARBA" id="ARBA00023002"/>
    </source>
</evidence>
<dbReference type="RefSeq" id="WP_077833160.1">
    <property type="nucleotide sequence ID" value="NZ_CP096983.1"/>
</dbReference>
<dbReference type="PANTHER" id="PTHR43775">
    <property type="entry name" value="FATTY ACID SYNTHASE"/>
    <property type="match status" value="1"/>
</dbReference>
<dbReference type="SUPFAM" id="SSF53901">
    <property type="entry name" value="Thiolase-like"/>
    <property type="match status" value="1"/>
</dbReference>
<comment type="catalytic activity">
    <reaction evidence="12">
        <text>19-(4-hydroxyphenyl)nonadecanoyl-[(phenol)carboxyphthiodiolenone synthase] + 2 (S)-methylmalonyl-CoA + 3 malonyl-CoA + 5 NADPH + 10 H(+) = C37-(phenol)carboxyphthiodiolenone-[(phenol)carboxyphthiodiolenone synthase] + 5 CO2 + 5 NADP(+) + 5 CoA + 2 H2O</text>
        <dbReference type="Rhea" id="RHEA:57760"/>
        <dbReference type="Rhea" id="RHEA-COMP:14273"/>
        <dbReference type="Rhea" id="RHEA-COMP:14990"/>
        <dbReference type="ChEBI" id="CHEBI:15377"/>
        <dbReference type="ChEBI" id="CHEBI:15378"/>
        <dbReference type="ChEBI" id="CHEBI:16526"/>
        <dbReference type="ChEBI" id="CHEBI:57287"/>
        <dbReference type="ChEBI" id="CHEBI:57327"/>
        <dbReference type="ChEBI" id="CHEBI:57384"/>
        <dbReference type="ChEBI" id="CHEBI:57783"/>
        <dbReference type="ChEBI" id="CHEBI:58349"/>
        <dbReference type="ChEBI" id="CHEBI:133301"/>
        <dbReference type="ChEBI" id="CHEBI:142260"/>
        <dbReference type="EC" id="2.3.1.292"/>
    </reaction>
</comment>
<dbReference type="AlphaFoldDB" id="A0A1S8KYG9"/>
<dbReference type="Pfam" id="PF21394">
    <property type="entry name" value="Beta-ketacyl_N"/>
    <property type="match status" value="1"/>
</dbReference>
<keyword evidence="4" id="KW-0597">Phosphoprotein</keyword>
<evidence type="ECO:0000256" key="9">
    <source>
        <dbReference type="ARBA" id="ARBA00023098"/>
    </source>
</evidence>
<name>A0A1S8KYG9_9CLOT</name>
<dbReference type="GO" id="GO:0016491">
    <property type="term" value="F:oxidoreductase activity"/>
    <property type="evidence" value="ECO:0007669"/>
    <property type="project" value="UniProtKB-KW"/>
</dbReference>
<dbReference type="PANTHER" id="PTHR43775:SF37">
    <property type="entry name" value="SI:DKEY-61P9.11"/>
    <property type="match status" value="1"/>
</dbReference>
<organism evidence="21 22">
    <name type="scientific">Clostridium felsineum</name>
    <dbReference type="NCBI Taxonomy" id="36839"/>
    <lineage>
        <taxon>Bacteria</taxon>
        <taxon>Bacillati</taxon>
        <taxon>Bacillota</taxon>
        <taxon>Clostridia</taxon>
        <taxon>Eubacteriales</taxon>
        <taxon>Clostridiaceae</taxon>
        <taxon>Clostridium</taxon>
    </lineage>
</organism>
<keyword evidence="8" id="KW-0560">Oxidoreductase</keyword>
<comment type="function">
    <text evidence="15">Part of the PpsABCDE complex involved in the biosynthesis of the lipid core common to phthiocerols and phenolphthiocerols by successive additions of malonyl-CoA or methylmalonyl-CoA extender units. PpsA can accept as substrate the activated forms of either icosanoyl (C20), docosanoyl (C22) or lignoceroyl (C24) groups from FadD26, or a (4-hydroxyphenyl)-C17 or (4-hydroxyphenyl)-C19 fatty acyl from FadD29. PpsA initiates the biosynthesis and extends its substrate using a malonyl-CoA extender unit. The PpsB and PpsC proteins add the second and third malonyl-CoA extender units. PpsD adds an (R)-methylmalonyl unit and PpsE adds a second (R)-methylmalonyl unit. The incorporation of the methylmalonyl units results in formation of two branched methyl groups in the elongated product.</text>
</comment>
<evidence type="ECO:0000256" key="1">
    <source>
        <dbReference type="ARBA" id="ARBA00001937"/>
    </source>
</evidence>
<dbReference type="InterPro" id="IPR020806">
    <property type="entry name" value="PKS_PP-bd"/>
</dbReference>
<dbReference type="FunFam" id="1.10.1200.10:FF:000005">
    <property type="entry name" value="Nonribosomal peptide synthetase 1"/>
    <property type="match status" value="1"/>
</dbReference>
<reference evidence="21 22" key="1">
    <citation type="submission" date="2022-04" db="EMBL/GenBank/DDBJ databases">
        <title>Genome sequence of C. roseum typestrain.</title>
        <authorList>
            <person name="Poehlein A."/>
            <person name="Schoch T."/>
            <person name="Duerre P."/>
            <person name="Daniel R."/>
        </authorList>
    </citation>
    <scope>NUCLEOTIDE SEQUENCE [LARGE SCALE GENOMIC DNA]</scope>
    <source>
        <strain evidence="21 22">DSM 7320</strain>
    </source>
</reference>
<evidence type="ECO:0000256" key="11">
    <source>
        <dbReference type="ARBA" id="ARBA00050973"/>
    </source>
</evidence>
<dbReference type="GO" id="GO:0031177">
    <property type="term" value="F:phosphopantetheine binding"/>
    <property type="evidence" value="ECO:0007669"/>
    <property type="project" value="InterPro"/>
</dbReference>
<dbReference type="STRING" id="84029.CROST_38100"/>
<evidence type="ECO:0000256" key="20">
    <source>
        <dbReference type="ARBA" id="ARBA00084020"/>
    </source>
</evidence>